<keyword evidence="1" id="KW-1133">Transmembrane helix</keyword>
<evidence type="ECO:0000256" key="1">
    <source>
        <dbReference type="SAM" id="Phobius"/>
    </source>
</evidence>
<proteinExistence type="predicted"/>
<evidence type="ECO:0000313" key="2">
    <source>
        <dbReference type="Proteomes" id="UP000887566"/>
    </source>
</evidence>
<dbReference type="WBParaSite" id="PSAMB.scaffold2005size26083.g16009.t1">
    <property type="protein sequence ID" value="PSAMB.scaffold2005size26083.g16009.t1"/>
    <property type="gene ID" value="PSAMB.scaffold2005size26083.g16009"/>
</dbReference>
<evidence type="ECO:0000313" key="3">
    <source>
        <dbReference type="WBParaSite" id="PSAMB.scaffold2005size26083.g16009.t1"/>
    </source>
</evidence>
<protein>
    <submittedName>
        <fullName evidence="3">Uncharacterized protein</fullName>
    </submittedName>
</protein>
<keyword evidence="2" id="KW-1185">Reference proteome</keyword>
<keyword evidence="1" id="KW-0472">Membrane</keyword>
<feature type="transmembrane region" description="Helical" evidence="1">
    <location>
        <begin position="17"/>
        <end position="39"/>
    </location>
</feature>
<organism evidence="2 3">
    <name type="scientific">Plectus sambesii</name>
    <dbReference type="NCBI Taxonomy" id="2011161"/>
    <lineage>
        <taxon>Eukaryota</taxon>
        <taxon>Metazoa</taxon>
        <taxon>Ecdysozoa</taxon>
        <taxon>Nematoda</taxon>
        <taxon>Chromadorea</taxon>
        <taxon>Plectida</taxon>
        <taxon>Plectina</taxon>
        <taxon>Plectoidea</taxon>
        <taxon>Plectidae</taxon>
        <taxon>Plectus</taxon>
    </lineage>
</organism>
<sequence length="126" mass="14272">MSGGEREANQPFQNEEIVVAICAAICVFCCLCAFVSAVFERFNFCRRGGDTQRPPLTNHPRSLLKWCCWFWWCNTPEGNLASHILPISFIDLPPTYDCIAKLPRYEDEPPPSYAAAVAIQRRMTIA</sequence>
<dbReference type="Proteomes" id="UP000887566">
    <property type="component" value="Unplaced"/>
</dbReference>
<keyword evidence="1" id="KW-0812">Transmembrane</keyword>
<reference evidence="3" key="1">
    <citation type="submission" date="2022-11" db="UniProtKB">
        <authorList>
            <consortium name="WormBaseParasite"/>
        </authorList>
    </citation>
    <scope>IDENTIFICATION</scope>
</reference>
<name>A0A914VIL9_9BILA</name>
<accession>A0A914VIL9</accession>
<dbReference type="AlphaFoldDB" id="A0A914VIL9"/>